<dbReference type="AlphaFoldDB" id="G2J8B0"/>
<dbReference type="STRING" id="1070319.CAGGBEG34_200005"/>
<dbReference type="Proteomes" id="UP000054051">
    <property type="component" value="Unassembled WGS sequence"/>
</dbReference>
<dbReference type="Pfam" id="PF03135">
    <property type="entry name" value="CagE_TrbE_VirB"/>
    <property type="match status" value="1"/>
</dbReference>
<comment type="similarity">
    <text evidence="1">Belongs to the TrbE/VirB4 family.</text>
</comment>
<dbReference type="Gene3D" id="3.40.50.300">
    <property type="entry name" value="P-loop containing nucleotide triphosphate hydrolases"/>
    <property type="match status" value="2"/>
</dbReference>
<evidence type="ECO:0000256" key="2">
    <source>
        <dbReference type="ARBA" id="ARBA00022741"/>
    </source>
</evidence>
<dbReference type="InterPro" id="IPR051162">
    <property type="entry name" value="T4SS_component"/>
</dbReference>
<dbReference type="RefSeq" id="WP_006682250.1">
    <property type="nucleotide sequence ID" value="NZ_CAFB01000037.1"/>
</dbReference>
<comment type="caution">
    <text evidence="6">The sequence shown here is derived from an EMBL/GenBank/DDBJ whole genome shotgun (WGS) entry which is preliminary data.</text>
</comment>
<evidence type="ECO:0000313" key="7">
    <source>
        <dbReference type="Proteomes" id="UP000054051"/>
    </source>
</evidence>
<protein>
    <submittedName>
        <fullName evidence="6">Conjugal transfer protein trbE</fullName>
    </submittedName>
</protein>
<dbReference type="InterPro" id="IPR027417">
    <property type="entry name" value="P-loop_NTPase"/>
</dbReference>
<keyword evidence="7" id="KW-1185">Reference proteome</keyword>
<dbReference type="InterPro" id="IPR043964">
    <property type="entry name" value="P-loop_TraG"/>
</dbReference>
<dbReference type="Pfam" id="PF19044">
    <property type="entry name" value="P-loop_TraG"/>
    <property type="match status" value="1"/>
</dbReference>
<dbReference type="InterPro" id="IPR018145">
    <property type="entry name" value="CagE_TrbE_VirB_cntrl_dom"/>
</dbReference>
<dbReference type="PANTHER" id="PTHR30121:SF12">
    <property type="entry name" value="TYPE IV SECRETION SYSTEM PROTEIN CAGE"/>
    <property type="match status" value="1"/>
</dbReference>
<proteinExistence type="inferred from homology"/>
<keyword evidence="2" id="KW-0547">Nucleotide-binding</keyword>
<organism evidence="6 7">
    <name type="scientific">Candidatus Glomeribacter gigasporarum BEG34</name>
    <dbReference type="NCBI Taxonomy" id="1070319"/>
    <lineage>
        <taxon>Bacteria</taxon>
        <taxon>Pseudomonadati</taxon>
        <taxon>Pseudomonadota</taxon>
        <taxon>Betaproteobacteria</taxon>
        <taxon>Burkholderiales</taxon>
        <taxon>Burkholderiaceae</taxon>
        <taxon>Candidatus Glomeribacter</taxon>
    </lineage>
</organism>
<dbReference type="PANTHER" id="PTHR30121">
    <property type="entry name" value="UNCHARACTERIZED PROTEIN YJGR-RELATED"/>
    <property type="match status" value="1"/>
</dbReference>
<name>G2J8B0_9BURK</name>
<feature type="domain" description="TraG P-loop" evidence="5">
    <location>
        <begin position="636"/>
        <end position="772"/>
    </location>
</feature>
<reference evidence="6 7" key="1">
    <citation type="submission" date="2011-08" db="EMBL/GenBank/DDBJ databases">
        <title>The genome of the obligate endobacterium of an arbuscular mycorrhizal fungus reveals an interphylum network of nutritional interactions.</title>
        <authorList>
            <person name="Ghignone S."/>
            <person name="Salvioli A."/>
            <person name="Anca I."/>
            <person name="Lumini E."/>
            <person name="Ortu G."/>
            <person name="Petiti L."/>
            <person name="Cruveiller S."/>
            <person name="Bianciotto V."/>
            <person name="Piffanelli P."/>
            <person name="Lanfranco L."/>
            <person name="Bonfante P."/>
        </authorList>
    </citation>
    <scope>NUCLEOTIDE SEQUENCE [LARGE SCALE GENOMIC DNA]</scope>
    <source>
        <strain evidence="6 7">BEG34</strain>
    </source>
</reference>
<evidence type="ECO:0000259" key="4">
    <source>
        <dbReference type="Pfam" id="PF03135"/>
    </source>
</evidence>
<evidence type="ECO:0000259" key="5">
    <source>
        <dbReference type="Pfam" id="PF19044"/>
    </source>
</evidence>
<accession>G2J8B0</accession>
<evidence type="ECO:0000256" key="1">
    <source>
        <dbReference type="ARBA" id="ARBA00006512"/>
    </source>
</evidence>
<dbReference type="GO" id="GO:0005524">
    <property type="term" value="F:ATP binding"/>
    <property type="evidence" value="ECO:0007669"/>
    <property type="project" value="UniProtKB-KW"/>
</dbReference>
<evidence type="ECO:0000313" key="6">
    <source>
        <dbReference type="EMBL" id="CCD29007.1"/>
    </source>
</evidence>
<dbReference type="eggNOG" id="COG3451">
    <property type="taxonomic scope" value="Bacteria"/>
</dbReference>
<dbReference type="SUPFAM" id="SSF52540">
    <property type="entry name" value="P-loop containing nucleoside triphosphate hydrolases"/>
    <property type="match status" value="1"/>
</dbReference>
<feature type="domain" description="CagE TrbE VirB component of type IV transporter system central" evidence="4">
    <location>
        <begin position="224"/>
        <end position="427"/>
    </location>
</feature>
<dbReference type="EMBL" id="CAFB01000037">
    <property type="protein sequence ID" value="CCD29007.1"/>
    <property type="molecule type" value="Genomic_DNA"/>
</dbReference>
<sequence>MQGFWFTLMLGIGGAVGYALAAGRFGMRKEYRDEAQGLADLLRYARPIEPGILLGKGGELIAGFFYRGTDTESASHGELEAIAARLNDILRQFGSGWMLHIDANRIPVLDAPEQSGFSSTIASLMDQERTRQYSQEGAHFESRYALILTYLPPLQVHSQANALMFDKSAELETRAAALQDQIIARFKDQLSQCAVQLSALFDGFTRMGEQSTVHPADGSAVVVDHLASYLHYCATGIVQSIVKPAAGVFYDTLIGSQDFVGGNTPRVGRKHIRPIAIEGFPAASAPAMLAALNEWPLAYRWSTRFVFMDAEEGKSALAKLRKKWRQKVRGLHDQLLSTARGPLDQDALAMEADAQTAMSEAGAGLVRYGHYTSVIVLMDEDETRLKQNVEDVIAAIRALGFAARIEDVNAVEAFLGTLPGHGYENVRRPILHTLNLAHLLPTTAVWPGLASNPCPFYPPNSPPLLLAKTSGHTPFRFNLHADDVGHTLMMGPTGAGKSTHLALIEASFLRYPRARICKFDKGYSSFALCHALGGAYYDIGNIDGAGMGFCPLRHVDQPMESLWAEEYLETLLSLQGFKALPAHRNIVRRALRVLGEGDADRRSMTEFVQQVQDIALRQALESYTLAGGNPILDDTDDRCALDAPYLIFEMEHLMEMGEKYATPVLLYLFHCIERNLDGAPTLLVLDEAWLMLRHPLFQEKIRAWLKTLRKANCAVVFATQSISDVGTSALRDVLYESCPTKILLANPEVNGNEECAEHYRALGLNPRQIDLIGHMVKKRDYYYLSPLGRRKYQLGLGPLCLAFTGASGKDDIAQARRLMQSHGPRWTVEWLRHCNQHKEWGKGRLTEWIEALERHSASR</sequence>
<gene>
    <name evidence="6" type="primary">trbE</name>
    <name evidence="6" type="ORF">CAGGBEG34_200005</name>
</gene>
<dbReference type="CDD" id="cd01127">
    <property type="entry name" value="TrwB_TraG_TraD_VirD4"/>
    <property type="match status" value="1"/>
</dbReference>
<keyword evidence="3" id="KW-0067">ATP-binding</keyword>
<evidence type="ECO:0000256" key="3">
    <source>
        <dbReference type="ARBA" id="ARBA00022840"/>
    </source>
</evidence>